<organism evidence="1 2">
    <name type="scientific">Lasiodiplodia mahajangana</name>
    <dbReference type="NCBI Taxonomy" id="1108764"/>
    <lineage>
        <taxon>Eukaryota</taxon>
        <taxon>Fungi</taxon>
        <taxon>Dikarya</taxon>
        <taxon>Ascomycota</taxon>
        <taxon>Pezizomycotina</taxon>
        <taxon>Dothideomycetes</taxon>
        <taxon>Dothideomycetes incertae sedis</taxon>
        <taxon>Botryosphaeriales</taxon>
        <taxon>Botryosphaeriaceae</taxon>
        <taxon>Lasiodiplodia</taxon>
    </lineage>
</organism>
<protein>
    <submittedName>
        <fullName evidence="1">Uncharacterized protein</fullName>
    </submittedName>
</protein>
<dbReference type="EMBL" id="JAPUUL010001946">
    <property type="protein sequence ID" value="KAJ8126252.1"/>
    <property type="molecule type" value="Genomic_DNA"/>
</dbReference>
<sequence>MAMYTVPMIIDGEERLTNNTFDVFNPSDNLKCHDSVAATPDDARAAVDAAAKALASWRQSTPSTRRDILLKAAEIMNNDREKLAEYMEVETGSSDIWTQFNLNNAIDLLKDVAGRVSAILGSVPALSNPNMKAMIVKEPFGVVFSVAAWNSPYILGMRSVILPIAAGNTVVLKGSELSPRCFWAIASVLLRAGLPAGVLNYISTDRDRAYQVTEAIVSHREVKKLNFTGSIAVGRVVSELAARHLKPVLLELGGQASAIVWEDADLDLAVKECVAGCFMYAGQCCMSTDKVILHKAIRDDFMQKLIPAIKAGFPSEDEARLMIRPSGKDKVVRLLEDAEQKGAVITSPTLEGNSMDTLAEGLTRLEPRILSGVTPDMDIYRQENFGPTLSVFEVDTEEEALRIVNDAECGLSSAVFTQDLSRGFRLAEGIEAGAVHINNMSIHDESALPHGGCKASGFGRFNTEYGLSEWLRIKTITWKK</sequence>
<reference evidence="1" key="1">
    <citation type="submission" date="2022-12" db="EMBL/GenBank/DDBJ databases">
        <title>Genome Sequence of Lasiodiplodia mahajangana.</title>
        <authorList>
            <person name="Buettner E."/>
        </authorList>
    </citation>
    <scope>NUCLEOTIDE SEQUENCE</scope>
    <source>
        <strain evidence="1">VT137</strain>
    </source>
</reference>
<accession>A0ACC2JG10</accession>
<proteinExistence type="predicted"/>
<name>A0ACC2JG10_9PEZI</name>
<evidence type="ECO:0000313" key="2">
    <source>
        <dbReference type="Proteomes" id="UP001153332"/>
    </source>
</evidence>
<keyword evidence="2" id="KW-1185">Reference proteome</keyword>
<dbReference type="Proteomes" id="UP001153332">
    <property type="component" value="Unassembled WGS sequence"/>
</dbReference>
<comment type="caution">
    <text evidence="1">The sequence shown here is derived from an EMBL/GenBank/DDBJ whole genome shotgun (WGS) entry which is preliminary data.</text>
</comment>
<gene>
    <name evidence="1" type="ORF">O1611_g7387</name>
</gene>
<evidence type="ECO:0000313" key="1">
    <source>
        <dbReference type="EMBL" id="KAJ8126252.1"/>
    </source>
</evidence>